<keyword evidence="5" id="KW-0378">Hydrolase</keyword>
<protein>
    <submittedName>
        <fullName evidence="5">MBL fold metallo-hydrolase</fullName>
    </submittedName>
</protein>
<dbReference type="SUPFAM" id="SSF56281">
    <property type="entry name" value="Metallo-hydrolase/oxidoreductase"/>
    <property type="match status" value="1"/>
</dbReference>
<name>A0A222WMI5_9BACL</name>
<evidence type="ECO:0000313" key="5">
    <source>
        <dbReference type="EMBL" id="ASR47336.1"/>
    </source>
</evidence>
<dbReference type="STRING" id="172713.GCA_001705305_00529"/>
<comment type="catalytic activity">
    <reaction evidence="3">
        <text>3',5'-cyclic UMP + H2O = UMP + H(+)</text>
        <dbReference type="Rhea" id="RHEA:70575"/>
        <dbReference type="ChEBI" id="CHEBI:15377"/>
        <dbReference type="ChEBI" id="CHEBI:15378"/>
        <dbReference type="ChEBI" id="CHEBI:57865"/>
        <dbReference type="ChEBI" id="CHEBI:184387"/>
    </reaction>
    <physiologicalReaction direction="left-to-right" evidence="3">
        <dbReference type="Rhea" id="RHEA:70576"/>
    </physiologicalReaction>
</comment>
<dbReference type="PANTHER" id="PTHR42951">
    <property type="entry name" value="METALLO-BETA-LACTAMASE DOMAIN-CONTAINING"/>
    <property type="match status" value="1"/>
</dbReference>
<dbReference type="EMBL" id="CP020028">
    <property type="protein sequence ID" value="ASR47336.1"/>
    <property type="molecule type" value="Genomic_DNA"/>
</dbReference>
<dbReference type="AlphaFoldDB" id="A0A222WMI5"/>
<dbReference type="Gene3D" id="3.60.15.10">
    <property type="entry name" value="Ribonuclease Z/Hydroxyacylglutathione hydrolase-like"/>
    <property type="match status" value="1"/>
</dbReference>
<sequence>MANHLFTEGMTANEEAAPDLLSLRTLFVNVCFIGEPGSRAWVLVDTGMTGFTDSIISLAEKRFTGPPIAIVLTHGHFDHVGSVIELVQHWGAPVYAHPLELPYLTGMKDYQKPDPGVGGGLLSGISFLYPNDAIDLDDRIAPLPQDGSVPGAPGWKWLHTPGHTPGHVSLFHERRRLLVAGDAFITVKQEAALTVILQEKEISQKKEIHGPPAYFTTDWQAAQRSVAMLAGLKPEIAVTGHGHSMHGMELRNQLERLAADFERIAVPKQGRYV</sequence>
<dbReference type="RefSeq" id="WP_094154916.1">
    <property type="nucleotide sequence ID" value="NZ_CP020028.1"/>
</dbReference>
<dbReference type="Pfam" id="PF00753">
    <property type="entry name" value="Lactamase_B"/>
    <property type="match status" value="1"/>
</dbReference>
<dbReference type="GO" id="GO:0016787">
    <property type="term" value="F:hydrolase activity"/>
    <property type="evidence" value="ECO:0007669"/>
    <property type="project" value="UniProtKB-KW"/>
</dbReference>
<gene>
    <name evidence="5" type="ORF">B4V02_11875</name>
</gene>
<dbReference type="KEGG" id="pkb:B4V02_11875"/>
<evidence type="ECO:0000256" key="3">
    <source>
        <dbReference type="ARBA" id="ARBA00048505"/>
    </source>
</evidence>
<dbReference type="InterPro" id="IPR050855">
    <property type="entry name" value="NDM-1-like"/>
</dbReference>
<dbReference type="OrthoDB" id="9802248at2"/>
<organism evidence="5 6">
    <name type="scientific">Paenibacillus kribbensis</name>
    <dbReference type="NCBI Taxonomy" id="172713"/>
    <lineage>
        <taxon>Bacteria</taxon>
        <taxon>Bacillati</taxon>
        <taxon>Bacillota</taxon>
        <taxon>Bacilli</taxon>
        <taxon>Bacillales</taxon>
        <taxon>Paenibacillaceae</taxon>
        <taxon>Paenibacillus</taxon>
    </lineage>
</organism>
<dbReference type="InterPro" id="IPR001279">
    <property type="entry name" value="Metallo-B-lactamas"/>
</dbReference>
<comment type="function">
    <text evidence="2">Counteracts the endogenous Pycsar antiviral defense system. Phosphodiesterase that enables metal-dependent hydrolysis of host cyclic nucleotide Pycsar defense signals such as cCMP and cUMP.</text>
</comment>
<keyword evidence="6" id="KW-1185">Reference proteome</keyword>
<dbReference type="Proteomes" id="UP000214666">
    <property type="component" value="Chromosome"/>
</dbReference>
<evidence type="ECO:0000256" key="2">
    <source>
        <dbReference type="ARBA" id="ARBA00034301"/>
    </source>
</evidence>
<feature type="domain" description="Metallo-beta-lactamase" evidence="4">
    <location>
        <begin position="27"/>
        <end position="241"/>
    </location>
</feature>
<evidence type="ECO:0000313" key="6">
    <source>
        <dbReference type="Proteomes" id="UP000214666"/>
    </source>
</evidence>
<dbReference type="InterPro" id="IPR036866">
    <property type="entry name" value="RibonucZ/Hydroxyglut_hydro"/>
</dbReference>
<comment type="catalytic activity">
    <reaction evidence="1">
        <text>3',5'-cyclic CMP + H2O = CMP + H(+)</text>
        <dbReference type="Rhea" id="RHEA:72675"/>
        <dbReference type="ChEBI" id="CHEBI:15377"/>
        <dbReference type="ChEBI" id="CHEBI:15378"/>
        <dbReference type="ChEBI" id="CHEBI:58003"/>
        <dbReference type="ChEBI" id="CHEBI:60377"/>
    </reaction>
    <physiologicalReaction direction="left-to-right" evidence="1">
        <dbReference type="Rhea" id="RHEA:72676"/>
    </physiologicalReaction>
</comment>
<dbReference type="PANTHER" id="PTHR42951:SF17">
    <property type="entry name" value="METALLO-BETA-LACTAMASE DOMAIN-CONTAINING PROTEIN"/>
    <property type="match status" value="1"/>
</dbReference>
<evidence type="ECO:0000256" key="1">
    <source>
        <dbReference type="ARBA" id="ARBA00034221"/>
    </source>
</evidence>
<proteinExistence type="predicted"/>
<reference evidence="5 6" key="1">
    <citation type="submission" date="2017-03" db="EMBL/GenBank/DDBJ databases">
        <title>Complete genome sequence of Paenibacillus Kribbensis producing bioflocculants.</title>
        <authorList>
            <person name="Lee H.-G."/>
            <person name="Oh H.-M."/>
        </authorList>
    </citation>
    <scope>NUCLEOTIDE SEQUENCE [LARGE SCALE GENOMIC DNA]</scope>
    <source>
        <strain evidence="5 6">AM49</strain>
    </source>
</reference>
<accession>A0A222WMI5</accession>
<evidence type="ECO:0000259" key="4">
    <source>
        <dbReference type="SMART" id="SM00849"/>
    </source>
</evidence>
<dbReference type="SMART" id="SM00849">
    <property type="entry name" value="Lactamase_B"/>
    <property type="match status" value="1"/>
</dbReference>
<dbReference type="CDD" id="cd07721">
    <property type="entry name" value="yflN-like_MBL-fold"/>
    <property type="match status" value="1"/>
</dbReference>